<dbReference type="EC" id="1.5.1.5" evidence="12"/>
<gene>
    <name evidence="12" type="primary">folD</name>
    <name evidence="15" type="ORF">FC62_GL000033</name>
</gene>
<organism evidence="15 16">
    <name type="scientific">Amylolactobacillus amylotrophicus DSM 20534</name>
    <dbReference type="NCBI Taxonomy" id="1423722"/>
    <lineage>
        <taxon>Bacteria</taxon>
        <taxon>Bacillati</taxon>
        <taxon>Bacillota</taxon>
        <taxon>Bacilli</taxon>
        <taxon>Lactobacillales</taxon>
        <taxon>Lactobacillaceae</taxon>
        <taxon>Amylolactobacillus</taxon>
    </lineage>
</organism>
<dbReference type="SUPFAM" id="SSF51735">
    <property type="entry name" value="NAD(P)-binding Rossmann-fold domains"/>
    <property type="match status" value="1"/>
</dbReference>
<evidence type="ECO:0000259" key="13">
    <source>
        <dbReference type="Pfam" id="PF00763"/>
    </source>
</evidence>
<dbReference type="PANTHER" id="PTHR48099">
    <property type="entry name" value="C-1-TETRAHYDROFOLATE SYNTHASE, CYTOPLASMIC-RELATED"/>
    <property type="match status" value="1"/>
</dbReference>
<dbReference type="PANTHER" id="PTHR48099:SF5">
    <property type="entry name" value="C-1-TETRAHYDROFOLATE SYNTHASE, CYTOPLASMIC"/>
    <property type="match status" value="1"/>
</dbReference>
<evidence type="ECO:0000256" key="7">
    <source>
        <dbReference type="ARBA" id="ARBA00022857"/>
    </source>
</evidence>
<evidence type="ECO:0000256" key="6">
    <source>
        <dbReference type="ARBA" id="ARBA00022801"/>
    </source>
</evidence>
<name>A0A0R1GW98_9LACO</name>
<dbReference type="GO" id="GO:0005829">
    <property type="term" value="C:cytosol"/>
    <property type="evidence" value="ECO:0007669"/>
    <property type="project" value="TreeGrafter"/>
</dbReference>
<dbReference type="InterPro" id="IPR036291">
    <property type="entry name" value="NAD(P)-bd_dom_sf"/>
</dbReference>
<evidence type="ECO:0000259" key="14">
    <source>
        <dbReference type="Pfam" id="PF02882"/>
    </source>
</evidence>
<keyword evidence="4 12" id="KW-0028">Amino-acid biosynthesis</keyword>
<accession>A0A0R1GW98</accession>
<evidence type="ECO:0000256" key="12">
    <source>
        <dbReference type="HAMAP-Rule" id="MF_01576"/>
    </source>
</evidence>
<reference evidence="15 16" key="1">
    <citation type="journal article" date="2015" name="Genome Announc.">
        <title>Expanding the biotechnology potential of lactobacilli through comparative genomics of 213 strains and associated genera.</title>
        <authorList>
            <person name="Sun Z."/>
            <person name="Harris H.M."/>
            <person name="McCann A."/>
            <person name="Guo C."/>
            <person name="Argimon S."/>
            <person name="Zhang W."/>
            <person name="Yang X."/>
            <person name="Jeffery I.B."/>
            <person name="Cooney J.C."/>
            <person name="Kagawa T.F."/>
            <person name="Liu W."/>
            <person name="Song Y."/>
            <person name="Salvetti E."/>
            <person name="Wrobel A."/>
            <person name="Rasinkangas P."/>
            <person name="Parkhill J."/>
            <person name="Rea M.C."/>
            <person name="O'Sullivan O."/>
            <person name="Ritari J."/>
            <person name="Douillard F.P."/>
            <person name="Paul Ross R."/>
            <person name="Yang R."/>
            <person name="Briner A.E."/>
            <person name="Felis G.E."/>
            <person name="de Vos W.M."/>
            <person name="Barrangou R."/>
            <person name="Klaenhammer T.R."/>
            <person name="Caufield P.W."/>
            <person name="Cui Y."/>
            <person name="Zhang H."/>
            <person name="O'Toole P.W."/>
        </authorList>
    </citation>
    <scope>NUCLEOTIDE SEQUENCE [LARGE SCALE GENOMIC DNA]</scope>
    <source>
        <strain evidence="15 16">DSM 20534</strain>
    </source>
</reference>
<comment type="pathway">
    <text evidence="1 12">One-carbon metabolism; tetrahydrofolate interconversion.</text>
</comment>
<dbReference type="PRINTS" id="PR00085">
    <property type="entry name" value="THFDHDRGNASE"/>
</dbReference>
<evidence type="ECO:0000256" key="10">
    <source>
        <dbReference type="ARBA" id="ARBA00023167"/>
    </source>
</evidence>
<sequence length="282" mass="29973">MNNLIDGKAIANELAVSLRQSVAELKRSGVQPKLAVILVGDNSASAIYVRNKGRRAEELGISFRLIHLPATVNEAELLRNIEQLNQDSGVDGILVQLPLPAAINEETVINAIAPEKDVDGFSPVNFGHLWQNNPAIIPSTAGGIMTLLKAKNIDLTGQNVVIINRSNIVGRPLAALMLQQDATVTIAHSKTKNLPELTRTADILVSATGRAAFVTKDMVHPGAIVIDVGMNRDEAGKLVGDVDFAAVSKKAGLITPVPGGVGPMTVITLMQQVVEIAKKRKD</sequence>
<comment type="caution">
    <text evidence="12">Lacks conserved residue(s) required for the propagation of feature annotation.</text>
</comment>
<dbReference type="CDD" id="cd01080">
    <property type="entry name" value="NAD_bind_m-THF_DH_Cyclohyd"/>
    <property type="match status" value="1"/>
</dbReference>
<keyword evidence="5 12" id="KW-0658">Purine biosynthesis</keyword>
<evidence type="ECO:0000313" key="16">
    <source>
        <dbReference type="Proteomes" id="UP000050909"/>
    </source>
</evidence>
<dbReference type="GO" id="GO:0035999">
    <property type="term" value="P:tetrahydrofolate interconversion"/>
    <property type="evidence" value="ECO:0007669"/>
    <property type="project" value="UniProtKB-UniRule"/>
</dbReference>
<dbReference type="PROSITE" id="PS00766">
    <property type="entry name" value="THF_DHG_CYH_1"/>
    <property type="match status" value="1"/>
</dbReference>
<keyword evidence="3 12" id="KW-0554">One-carbon metabolism</keyword>
<evidence type="ECO:0000256" key="1">
    <source>
        <dbReference type="ARBA" id="ARBA00004777"/>
    </source>
</evidence>
<feature type="domain" description="Tetrahydrofolate dehydrogenase/cyclohydrolase NAD(P)-binding" evidence="14">
    <location>
        <begin position="138"/>
        <end position="280"/>
    </location>
</feature>
<evidence type="ECO:0000256" key="3">
    <source>
        <dbReference type="ARBA" id="ARBA00022563"/>
    </source>
</evidence>
<comment type="catalytic activity">
    <reaction evidence="12">
        <text>(6R)-5,10-methenyltetrahydrofolate + H2O = (6R)-10-formyltetrahydrofolate + H(+)</text>
        <dbReference type="Rhea" id="RHEA:23700"/>
        <dbReference type="ChEBI" id="CHEBI:15377"/>
        <dbReference type="ChEBI" id="CHEBI:15378"/>
        <dbReference type="ChEBI" id="CHEBI:57455"/>
        <dbReference type="ChEBI" id="CHEBI:195366"/>
        <dbReference type="EC" id="3.5.4.9"/>
    </reaction>
</comment>
<keyword evidence="7 12" id="KW-0521">NADP</keyword>
<dbReference type="HAMAP" id="MF_01576">
    <property type="entry name" value="THF_DHG_CYH"/>
    <property type="match status" value="1"/>
</dbReference>
<dbReference type="InterPro" id="IPR020631">
    <property type="entry name" value="THF_DH/CycHdrlase_NAD-bd_dom"/>
</dbReference>
<dbReference type="PATRIC" id="fig|1423722.3.peg.33"/>
<keyword evidence="6 12" id="KW-0378">Hydrolase</keyword>
<comment type="function">
    <text evidence="12">Catalyzes the oxidation of 5,10-methylenetetrahydrofolate to 5,10-methenyltetrahydrofolate and then the hydrolysis of 5,10-methenyltetrahydrofolate to 10-formyltetrahydrofolate.</text>
</comment>
<dbReference type="Proteomes" id="UP000050909">
    <property type="component" value="Unassembled WGS sequence"/>
</dbReference>
<evidence type="ECO:0000256" key="5">
    <source>
        <dbReference type="ARBA" id="ARBA00022755"/>
    </source>
</evidence>
<evidence type="ECO:0000256" key="8">
    <source>
        <dbReference type="ARBA" id="ARBA00023002"/>
    </source>
</evidence>
<dbReference type="FunFam" id="3.40.50.10860:FF:000005">
    <property type="entry name" value="C-1-tetrahydrofolate synthase, cytoplasmic, putative"/>
    <property type="match status" value="1"/>
</dbReference>
<dbReference type="GO" id="GO:0004488">
    <property type="term" value="F:methylenetetrahydrofolate dehydrogenase (NADP+) activity"/>
    <property type="evidence" value="ECO:0007669"/>
    <property type="project" value="UniProtKB-UniRule"/>
</dbReference>
<protein>
    <recommendedName>
        <fullName evidence="12">Bifunctional protein FolD</fullName>
    </recommendedName>
    <domain>
        <recommendedName>
            <fullName evidence="12">Methylenetetrahydrofolate dehydrogenase</fullName>
            <ecNumber evidence="12">1.5.1.5</ecNumber>
        </recommendedName>
    </domain>
    <domain>
        <recommendedName>
            <fullName evidence="12">Methenyltetrahydrofolate cyclohydrolase</fullName>
            <ecNumber evidence="12">3.5.4.9</ecNumber>
        </recommendedName>
    </domain>
</protein>
<dbReference type="AlphaFoldDB" id="A0A0R1GW98"/>
<dbReference type="EC" id="3.5.4.9" evidence="12"/>
<dbReference type="InterPro" id="IPR000672">
    <property type="entry name" value="THF_DH/CycHdrlase"/>
</dbReference>
<dbReference type="InterPro" id="IPR020867">
    <property type="entry name" value="THF_DH/CycHdrlase_CS"/>
</dbReference>
<keyword evidence="10 12" id="KW-0486">Methionine biosynthesis</keyword>
<dbReference type="GO" id="GO:0006164">
    <property type="term" value="P:purine nucleotide biosynthetic process"/>
    <property type="evidence" value="ECO:0007669"/>
    <property type="project" value="UniProtKB-KW"/>
</dbReference>
<evidence type="ECO:0000256" key="4">
    <source>
        <dbReference type="ARBA" id="ARBA00022605"/>
    </source>
</evidence>
<dbReference type="RefSeq" id="WP_056946327.1">
    <property type="nucleotide sequence ID" value="NZ_AZCV01000001.1"/>
</dbReference>
<keyword evidence="16" id="KW-1185">Reference proteome</keyword>
<keyword evidence="11 12" id="KW-0511">Multifunctional enzyme</keyword>
<evidence type="ECO:0000256" key="11">
    <source>
        <dbReference type="ARBA" id="ARBA00023268"/>
    </source>
</evidence>
<comment type="caution">
    <text evidence="15">The sequence shown here is derived from an EMBL/GenBank/DDBJ whole genome shotgun (WGS) entry which is preliminary data.</text>
</comment>
<evidence type="ECO:0000313" key="15">
    <source>
        <dbReference type="EMBL" id="KRK38351.1"/>
    </source>
</evidence>
<dbReference type="PROSITE" id="PS00767">
    <property type="entry name" value="THF_DHG_CYH_2"/>
    <property type="match status" value="1"/>
</dbReference>
<dbReference type="InterPro" id="IPR020630">
    <property type="entry name" value="THF_DH/CycHdrlase_cat_dom"/>
</dbReference>
<dbReference type="EMBL" id="AZCV01000001">
    <property type="protein sequence ID" value="KRK38351.1"/>
    <property type="molecule type" value="Genomic_DNA"/>
</dbReference>
<feature type="binding site" evidence="12">
    <location>
        <begin position="164"/>
        <end position="166"/>
    </location>
    <ligand>
        <name>NADP(+)</name>
        <dbReference type="ChEBI" id="CHEBI:58349"/>
    </ligand>
</feature>
<evidence type="ECO:0000256" key="9">
    <source>
        <dbReference type="ARBA" id="ARBA00023102"/>
    </source>
</evidence>
<comment type="catalytic activity">
    <reaction evidence="12">
        <text>(6R)-5,10-methylene-5,6,7,8-tetrahydrofolate + NADP(+) = (6R)-5,10-methenyltetrahydrofolate + NADPH</text>
        <dbReference type="Rhea" id="RHEA:22812"/>
        <dbReference type="ChEBI" id="CHEBI:15636"/>
        <dbReference type="ChEBI" id="CHEBI:57455"/>
        <dbReference type="ChEBI" id="CHEBI:57783"/>
        <dbReference type="ChEBI" id="CHEBI:58349"/>
        <dbReference type="EC" id="1.5.1.5"/>
    </reaction>
</comment>
<keyword evidence="9 12" id="KW-0368">Histidine biosynthesis</keyword>
<dbReference type="InterPro" id="IPR046346">
    <property type="entry name" value="Aminoacid_DH-like_N_sf"/>
</dbReference>
<evidence type="ECO:0000256" key="2">
    <source>
        <dbReference type="ARBA" id="ARBA00011738"/>
    </source>
</evidence>
<dbReference type="GO" id="GO:0009086">
    <property type="term" value="P:methionine biosynthetic process"/>
    <property type="evidence" value="ECO:0007669"/>
    <property type="project" value="UniProtKB-KW"/>
</dbReference>
<dbReference type="Gene3D" id="3.40.50.720">
    <property type="entry name" value="NAD(P)-binding Rossmann-like Domain"/>
    <property type="match status" value="1"/>
</dbReference>
<dbReference type="Pfam" id="PF02882">
    <property type="entry name" value="THF_DHG_CYH_C"/>
    <property type="match status" value="1"/>
</dbReference>
<dbReference type="UniPathway" id="UPA00193"/>
<dbReference type="GO" id="GO:0000105">
    <property type="term" value="P:L-histidine biosynthetic process"/>
    <property type="evidence" value="ECO:0007669"/>
    <property type="project" value="UniProtKB-KW"/>
</dbReference>
<comment type="similarity">
    <text evidence="12">Belongs to the tetrahydrofolate dehydrogenase/cyclohydrolase family.</text>
</comment>
<dbReference type="FunFam" id="3.40.50.720:FF:000094">
    <property type="entry name" value="Bifunctional protein FolD"/>
    <property type="match status" value="1"/>
</dbReference>
<dbReference type="GO" id="GO:0004477">
    <property type="term" value="F:methenyltetrahydrofolate cyclohydrolase activity"/>
    <property type="evidence" value="ECO:0007669"/>
    <property type="project" value="UniProtKB-UniRule"/>
</dbReference>
<dbReference type="SUPFAM" id="SSF53223">
    <property type="entry name" value="Aminoacid dehydrogenase-like, N-terminal domain"/>
    <property type="match status" value="1"/>
</dbReference>
<keyword evidence="8 12" id="KW-0560">Oxidoreductase</keyword>
<feature type="domain" description="Tetrahydrofolate dehydrogenase/cyclohydrolase catalytic" evidence="13">
    <location>
        <begin position="5"/>
        <end position="119"/>
    </location>
</feature>
<dbReference type="Pfam" id="PF00763">
    <property type="entry name" value="THF_DHG_CYH"/>
    <property type="match status" value="1"/>
</dbReference>
<proteinExistence type="inferred from homology"/>
<dbReference type="Gene3D" id="3.40.50.10860">
    <property type="entry name" value="Leucine Dehydrogenase, chain A, domain 1"/>
    <property type="match status" value="1"/>
</dbReference>
<comment type="subunit">
    <text evidence="2 12">Homodimer.</text>
</comment>